<dbReference type="PANTHER" id="PTHR12526:SF638">
    <property type="entry name" value="SPORE COAT PROTEIN SA"/>
    <property type="match status" value="1"/>
</dbReference>
<dbReference type="CDD" id="cd03794">
    <property type="entry name" value="GT4_WbuB-like"/>
    <property type="match status" value="1"/>
</dbReference>
<dbReference type="Pfam" id="PF13579">
    <property type="entry name" value="Glyco_trans_4_4"/>
    <property type="match status" value="1"/>
</dbReference>
<feature type="domain" description="Glycosyltransferase subfamily 4-like N-terminal" evidence="3">
    <location>
        <begin position="32"/>
        <end position="191"/>
    </location>
</feature>
<evidence type="ECO:0000256" key="1">
    <source>
        <dbReference type="ARBA" id="ARBA00022676"/>
    </source>
</evidence>
<evidence type="ECO:0000259" key="3">
    <source>
        <dbReference type="Pfam" id="PF13579"/>
    </source>
</evidence>
<keyword evidence="1" id="KW-0328">Glycosyltransferase</keyword>
<dbReference type="AlphaFoldDB" id="A0A542XE31"/>
<organism evidence="4 5">
    <name type="scientific">Barrientosiimonas humi</name>
    <dbReference type="NCBI Taxonomy" id="999931"/>
    <lineage>
        <taxon>Bacteria</taxon>
        <taxon>Bacillati</taxon>
        <taxon>Actinomycetota</taxon>
        <taxon>Actinomycetes</taxon>
        <taxon>Micrococcales</taxon>
        <taxon>Dermacoccaceae</taxon>
        <taxon>Barrientosiimonas</taxon>
    </lineage>
</organism>
<sequence>MTPLPTGTGMKITYIHQHFKRPDEAGGGRPFEFAKRLAASGHQVTMISAGPSRDSYRVGDFDVEQVATKYDNTMSVPRRLVSFGKFMLQATAVAARQPADVVLASSTPLTVAIPGMTAALLRRARFVLEVRDLWPRVPIELGYLPAPLQPVARMLERLAYARADTVIALSPWMAEGVRETNSTVPVRMIPNASDVAAAPSADRQTLRRRLGVQQDELLLYYAGSLGMGYDPEWLTRLAVAVQPSNARLIVAGAGAGLDPARRALEAQGIPGDSVFVGPLPRSQVRDLAAAADLAVSSLIDHPSLAHNSLNKVFDAMAAARPVLFNHGGWLSDLLQAEGAGWQCPRDITAETFAHLRAGWTPDALTSAAQRSADLGRQRFDRDMLYIDFEAAVTGKAAS</sequence>
<evidence type="ECO:0000313" key="4">
    <source>
        <dbReference type="EMBL" id="TQL34088.1"/>
    </source>
</evidence>
<gene>
    <name evidence="4" type="ORF">FB554_2246</name>
</gene>
<keyword evidence="2 4" id="KW-0808">Transferase</keyword>
<proteinExistence type="predicted"/>
<dbReference type="InterPro" id="IPR028098">
    <property type="entry name" value="Glyco_trans_4-like_N"/>
</dbReference>
<reference evidence="4 5" key="1">
    <citation type="submission" date="2019-06" db="EMBL/GenBank/DDBJ databases">
        <title>Sequencing the genomes of 1000 actinobacteria strains.</title>
        <authorList>
            <person name="Klenk H.-P."/>
        </authorList>
    </citation>
    <scope>NUCLEOTIDE SEQUENCE [LARGE SCALE GENOMIC DNA]</scope>
    <source>
        <strain evidence="4 5">DSM 24617</strain>
    </source>
</reference>
<dbReference type="EMBL" id="VFOK01000001">
    <property type="protein sequence ID" value="TQL34088.1"/>
    <property type="molecule type" value="Genomic_DNA"/>
</dbReference>
<evidence type="ECO:0000313" key="5">
    <source>
        <dbReference type="Proteomes" id="UP000318336"/>
    </source>
</evidence>
<dbReference type="Pfam" id="PF13692">
    <property type="entry name" value="Glyco_trans_1_4"/>
    <property type="match status" value="1"/>
</dbReference>
<protein>
    <submittedName>
        <fullName evidence="4">Glycosyltransferase involved in cell wall biosynthesis</fullName>
    </submittedName>
</protein>
<keyword evidence="5" id="KW-1185">Reference proteome</keyword>
<dbReference type="OrthoDB" id="3180470at2"/>
<dbReference type="Gene3D" id="3.40.50.2000">
    <property type="entry name" value="Glycogen Phosphorylase B"/>
    <property type="match status" value="2"/>
</dbReference>
<accession>A0A542XE31</accession>
<evidence type="ECO:0000256" key="2">
    <source>
        <dbReference type="ARBA" id="ARBA00022679"/>
    </source>
</evidence>
<comment type="caution">
    <text evidence="4">The sequence shown here is derived from an EMBL/GenBank/DDBJ whole genome shotgun (WGS) entry which is preliminary data.</text>
</comment>
<dbReference type="Proteomes" id="UP000318336">
    <property type="component" value="Unassembled WGS sequence"/>
</dbReference>
<dbReference type="GO" id="GO:0016757">
    <property type="term" value="F:glycosyltransferase activity"/>
    <property type="evidence" value="ECO:0007669"/>
    <property type="project" value="UniProtKB-KW"/>
</dbReference>
<dbReference type="SUPFAM" id="SSF53756">
    <property type="entry name" value="UDP-Glycosyltransferase/glycogen phosphorylase"/>
    <property type="match status" value="1"/>
</dbReference>
<name>A0A542XE31_9MICO</name>
<dbReference type="PANTHER" id="PTHR12526">
    <property type="entry name" value="GLYCOSYLTRANSFERASE"/>
    <property type="match status" value="1"/>
</dbReference>